<evidence type="ECO:0000256" key="5">
    <source>
        <dbReference type="ARBA" id="ARBA00022801"/>
    </source>
</evidence>
<evidence type="ECO:0000256" key="2">
    <source>
        <dbReference type="ARBA" id="ARBA00022475"/>
    </source>
</evidence>
<keyword evidence="4 8" id="KW-0812">Transmembrane</keyword>
<evidence type="ECO:0000256" key="8">
    <source>
        <dbReference type="SAM" id="Phobius"/>
    </source>
</evidence>
<name>A0A937G0P6_9BACT</name>
<keyword evidence="10" id="KW-1185">Reference proteome</keyword>
<dbReference type="GO" id="GO:0005886">
    <property type="term" value="C:plasma membrane"/>
    <property type="evidence" value="ECO:0007669"/>
    <property type="project" value="UniProtKB-SubCell"/>
</dbReference>
<keyword evidence="2" id="KW-1003">Cell membrane</keyword>
<evidence type="ECO:0000256" key="7">
    <source>
        <dbReference type="ARBA" id="ARBA00023136"/>
    </source>
</evidence>
<feature type="transmembrane region" description="Helical" evidence="8">
    <location>
        <begin position="197"/>
        <end position="222"/>
    </location>
</feature>
<dbReference type="NCBIfam" id="TIGR04178">
    <property type="entry name" value="exo_archaeo"/>
    <property type="match status" value="1"/>
</dbReference>
<dbReference type="NCBIfam" id="TIGR04476">
    <property type="entry name" value="exosort_XrtN"/>
    <property type="match status" value="1"/>
</dbReference>
<evidence type="ECO:0000256" key="4">
    <source>
        <dbReference type="ARBA" id="ARBA00022692"/>
    </source>
</evidence>
<feature type="transmembrane region" description="Helical" evidence="8">
    <location>
        <begin position="166"/>
        <end position="185"/>
    </location>
</feature>
<feature type="transmembrane region" description="Helical" evidence="8">
    <location>
        <begin position="12"/>
        <end position="32"/>
    </location>
</feature>
<evidence type="ECO:0000313" key="9">
    <source>
        <dbReference type="EMBL" id="MBL6447840.1"/>
    </source>
</evidence>
<feature type="transmembrane region" description="Helical" evidence="8">
    <location>
        <begin position="270"/>
        <end position="289"/>
    </location>
</feature>
<dbReference type="Pfam" id="PF09721">
    <property type="entry name" value="Exosortase_EpsH"/>
    <property type="match status" value="1"/>
</dbReference>
<feature type="transmembrane region" description="Helical" evidence="8">
    <location>
        <begin position="96"/>
        <end position="118"/>
    </location>
</feature>
<keyword evidence="6 8" id="KW-1133">Transmembrane helix</keyword>
<keyword evidence="7 8" id="KW-0472">Membrane</keyword>
<dbReference type="GO" id="GO:0006508">
    <property type="term" value="P:proteolysis"/>
    <property type="evidence" value="ECO:0007669"/>
    <property type="project" value="UniProtKB-KW"/>
</dbReference>
<comment type="subcellular location">
    <subcellularLocation>
        <location evidence="1">Cell membrane</location>
        <topology evidence="1">Multi-pass membrane protein</topology>
    </subcellularLocation>
</comment>
<dbReference type="EC" id="3.4.22.-" evidence="9"/>
<evidence type="ECO:0000256" key="1">
    <source>
        <dbReference type="ARBA" id="ARBA00004651"/>
    </source>
</evidence>
<feature type="transmembrane region" description="Helical" evidence="8">
    <location>
        <begin position="66"/>
        <end position="90"/>
    </location>
</feature>
<keyword evidence="3" id="KW-0645">Protease</keyword>
<feature type="transmembrane region" description="Helical" evidence="8">
    <location>
        <begin position="228"/>
        <end position="250"/>
    </location>
</feature>
<comment type="caution">
    <text evidence="9">The sequence shown here is derived from an EMBL/GenBank/DDBJ whole genome shotgun (WGS) entry which is preliminary data.</text>
</comment>
<sequence>MVRIEALNNPYAKVILFSLLAVGLFIIVNPGYLIIDTFTWIGILTLPITFRAPTNTRTHRFFWPTLGIVLLSIILKSTFGAYCSMIFFILLTIEMYAGKLSLISLFHLLLLSPLFKYFSSLISFPLRMQISKIIAVMLQAVGMDIELSGNLITFNGTEFLVDKACMGLYMLGYSFLFGLIILAGLERTYHKLSFRSIALFMILLLVLNFLSNIGRATTLIIFKIMPESWLHDIFGLLIFILCVLLPFYWISLWWKKRKHENQSNNQQKKYRYATAKFSLILILYLSSLWQNRQGEQQNQNSLIHLPGYTYTILDNHVAKFSNDKALIYIKPPVAPYKADHNPLICWQGSGYSFKKINYKNIGNRKVHLAELIKGGDKLYSAWWFQSDSSITSNQWEWRWNTLTKHHQYSMINITCATMEELESSCSNFLQNTIQSKSSLTKK</sequence>
<dbReference type="Proteomes" id="UP000614216">
    <property type="component" value="Unassembled WGS sequence"/>
</dbReference>
<dbReference type="AlphaFoldDB" id="A0A937G0P6"/>
<gene>
    <name evidence="9" type="primary">xrtN</name>
    <name evidence="9" type="ORF">JMN32_16085</name>
</gene>
<dbReference type="RefSeq" id="WP_202857373.1">
    <property type="nucleotide sequence ID" value="NZ_JAEUGD010000053.1"/>
</dbReference>
<dbReference type="InterPro" id="IPR031006">
    <property type="entry name" value="Exosort_XrtN"/>
</dbReference>
<accession>A0A937G0P6</accession>
<dbReference type="EMBL" id="JAEUGD010000053">
    <property type="protein sequence ID" value="MBL6447840.1"/>
    <property type="molecule type" value="Genomic_DNA"/>
</dbReference>
<keyword evidence="5 9" id="KW-0378">Hydrolase</keyword>
<evidence type="ECO:0000256" key="3">
    <source>
        <dbReference type="ARBA" id="ARBA00022670"/>
    </source>
</evidence>
<organism evidence="9 10">
    <name type="scientific">Fulvivirga marina</name>
    <dbReference type="NCBI Taxonomy" id="2494733"/>
    <lineage>
        <taxon>Bacteria</taxon>
        <taxon>Pseudomonadati</taxon>
        <taxon>Bacteroidota</taxon>
        <taxon>Cytophagia</taxon>
        <taxon>Cytophagales</taxon>
        <taxon>Fulvivirgaceae</taxon>
        <taxon>Fulvivirga</taxon>
    </lineage>
</organism>
<evidence type="ECO:0000313" key="10">
    <source>
        <dbReference type="Proteomes" id="UP000614216"/>
    </source>
</evidence>
<dbReference type="GO" id="GO:0008233">
    <property type="term" value="F:peptidase activity"/>
    <property type="evidence" value="ECO:0007669"/>
    <property type="project" value="UniProtKB-KW"/>
</dbReference>
<dbReference type="InterPro" id="IPR026392">
    <property type="entry name" value="Exo/Archaeosortase_dom"/>
</dbReference>
<reference evidence="9" key="1">
    <citation type="submission" date="2021-01" db="EMBL/GenBank/DDBJ databases">
        <title>Fulvivirga kasyanovii gen. nov., sp nov., a novel member of the phylum Bacteroidetes isolated from seawater in a mussel farm.</title>
        <authorList>
            <person name="Zhao L.-H."/>
            <person name="Wang Z.-J."/>
        </authorList>
    </citation>
    <scope>NUCLEOTIDE SEQUENCE</scope>
    <source>
        <strain evidence="9">29W222</strain>
    </source>
</reference>
<evidence type="ECO:0000256" key="6">
    <source>
        <dbReference type="ARBA" id="ARBA00022989"/>
    </source>
</evidence>
<proteinExistence type="predicted"/>
<protein>
    <submittedName>
        <fullName evidence="9">Exosortase N</fullName>
        <ecNumber evidence="9">3.4.22.-</ecNumber>
    </submittedName>
</protein>
<dbReference type="InterPro" id="IPR019127">
    <property type="entry name" value="Exosortase"/>
</dbReference>